<accession>A0A482PKH8</accession>
<protein>
    <submittedName>
        <fullName evidence="1">DUF465 domain-containing protein</fullName>
    </submittedName>
</protein>
<dbReference type="RefSeq" id="WP_012905865.1">
    <property type="nucleotide sequence ID" value="NZ_CAJTBI010000001.1"/>
</dbReference>
<dbReference type="AlphaFoldDB" id="A0A482PKH8"/>
<dbReference type="Gene3D" id="6.10.280.50">
    <property type="match status" value="1"/>
</dbReference>
<dbReference type="InterPro" id="IPR007420">
    <property type="entry name" value="DUF465"/>
</dbReference>
<organism evidence="1">
    <name type="scientific">Citrobacter rodentium</name>
    <dbReference type="NCBI Taxonomy" id="67825"/>
    <lineage>
        <taxon>Bacteria</taxon>
        <taxon>Pseudomonadati</taxon>
        <taxon>Pseudomonadota</taxon>
        <taxon>Gammaproteobacteria</taxon>
        <taxon>Enterobacterales</taxon>
        <taxon>Enterobacteriaceae</taxon>
        <taxon>Citrobacter</taxon>
    </lineage>
</organism>
<name>A0A482PKH8_CITRO</name>
<dbReference type="NCBIfam" id="NF008505">
    <property type="entry name" value="PRK11415.1"/>
    <property type="match status" value="1"/>
</dbReference>
<dbReference type="OMA" id="GYNEHVA"/>
<sequence length="75" mass="8871">MFPEYRDLISRLKTENPRFLSLFEKHNNLDHEIARLEGADGRGYSLDIVRLKKQKLQLKDDMLKILQKESVNEGQ</sequence>
<proteinExistence type="predicted"/>
<evidence type="ECO:0000313" key="1">
    <source>
        <dbReference type="EMBL" id="QBY28194.1"/>
    </source>
</evidence>
<gene>
    <name evidence="1" type="ORF">E2R62_04555</name>
</gene>
<dbReference type="Pfam" id="PF04325">
    <property type="entry name" value="DUF465"/>
    <property type="match status" value="1"/>
</dbReference>
<reference evidence="1" key="1">
    <citation type="submission" date="2019-03" db="EMBL/GenBank/DDBJ databases">
        <title>Complete genome sequence of enteropathogenic Citrobacter rodentium strain DBS100.</title>
        <authorList>
            <person name="Popov G."/>
            <person name="Fiebig A."/>
            <person name="Shideler S."/>
            <person name="Coombes B."/>
            <person name="Savchenko A."/>
        </authorList>
    </citation>
    <scope>NUCLEOTIDE SEQUENCE</scope>
    <source>
        <strain evidence="1">DBS100</strain>
    </source>
</reference>
<dbReference type="EMBL" id="CP038008">
    <property type="protein sequence ID" value="QBY28194.1"/>
    <property type="molecule type" value="Genomic_DNA"/>
</dbReference>
<dbReference type="InterPro" id="IPR038444">
    <property type="entry name" value="DUF465_sf"/>
</dbReference>